<dbReference type="Pfam" id="PF00856">
    <property type="entry name" value="SET"/>
    <property type="match status" value="1"/>
</dbReference>
<dbReference type="InterPro" id="IPR050600">
    <property type="entry name" value="SETD3_SETD6_MTase"/>
</dbReference>
<dbReference type="Gene3D" id="3.90.1410.10">
    <property type="entry name" value="set domain protein methyltransferase, domain 1"/>
    <property type="match status" value="1"/>
</dbReference>
<dbReference type="PANTHER" id="PTHR13271">
    <property type="entry name" value="UNCHARACTERIZED PUTATIVE METHYLTRANSFERASE"/>
    <property type="match status" value="1"/>
</dbReference>
<dbReference type="GO" id="GO:0016279">
    <property type="term" value="F:protein-lysine N-methyltransferase activity"/>
    <property type="evidence" value="ECO:0007669"/>
    <property type="project" value="InterPro"/>
</dbReference>
<dbReference type="InterPro" id="IPR044429">
    <property type="entry name" value="SETD4_SET"/>
</dbReference>
<reference evidence="2" key="2">
    <citation type="submission" date="2025-08" db="UniProtKB">
        <authorList>
            <consortium name="Ensembl"/>
        </authorList>
    </citation>
    <scope>IDENTIFICATION</scope>
</reference>
<accession>A0A8I5NDN8</accession>
<dbReference type="InterPro" id="IPR001214">
    <property type="entry name" value="SET_dom"/>
</dbReference>
<sequence>MICLGPRRCSRIYSLCLCFPRYRKRADEPNILAVETGFHRVGQASLELLTSRSARLGLPKCWDYKHEPLCLVQSFCLFAIGSTISWHKKVQKQEGQMIISLPESCLLTADTVIRSYLGAYITQWKPPPSPLLALCTFLVSEKHAGDRSLWKPYLEILPKAYTCPVCLEPEVVNLLPKSLKAKAEEQRAHVQEFFASSRDFFSSLQPLFVEAVDSIFSYSALLWAWCTVNTRAVYLRPRQRECLSAEPDTCALAPYLDLLNHSPHVQVKAAFNEETHSYEIRTTSRWRKHEEVFICYGPHDNQRLFLEYGFVSVHNPHACVYVSREILVKYLPSRDKQMDKKISILKDHGYIENLTFGWDGPSWRLLTALKLLCLEAEKFTCWKKVLLGEVISDTNEKTSLDIAQKICYYFMEETNAMLQKMEFHSCCPGWSAMARSWLTATSTSQVQAILLPQPPRCRI</sequence>
<dbReference type="Ensembl" id="ENSPANT00000081791.1">
    <property type="protein sequence ID" value="ENSPANP00000051933.1"/>
    <property type="gene ID" value="ENSPANG00000018650.3"/>
</dbReference>
<proteinExistence type="predicted"/>
<evidence type="ECO:0000313" key="2">
    <source>
        <dbReference type="Ensembl" id="ENSPANP00000051933.1"/>
    </source>
</evidence>
<dbReference type="SUPFAM" id="SSF82199">
    <property type="entry name" value="SET domain"/>
    <property type="match status" value="1"/>
</dbReference>
<dbReference type="Pfam" id="PF09273">
    <property type="entry name" value="Rubis-subs-bind"/>
    <property type="match status" value="1"/>
</dbReference>
<name>A0A8I5NDN8_PAPAN</name>
<keyword evidence="3" id="KW-1185">Reference proteome</keyword>
<dbReference type="GeneTree" id="ENSGT00940000153577"/>
<dbReference type="InterPro" id="IPR046341">
    <property type="entry name" value="SET_dom_sf"/>
</dbReference>
<dbReference type="PROSITE" id="PS50280">
    <property type="entry name" value="SET"/>
    <property type="match status" value="1"/>
</dbReference>
<dbReference type="AlphaFoldDB" id="A0A8I5NDN8"/>
<gene>
    <name evidence="2" type="primary">SETD4</name>
</gene>
<protein>
    <submittedName>
        <fullName evidence="2">SET domain containing 4</fullName>
    </submittedName>
</protein>
<reference evidence="2" key="3">
    <citation type="submission" date="2025-09" db="UniProtKB">
        <authorList>
            <consortium name="Ensembl"/>
        </authorList>
    </citation>
    <scope>IDENTIFICATION</scope>
</reference>
<reference evidence="2 3" key="1">
    <citation type="submission" date="2012-03" db="EMBL/GenBank/DDBJ databases">
        <title>Whole Genome Assembly of Papio anubis.</title>
        <authorList>
            <person name="Liu Y.L."/>
            <person name="Abraham K.A."/>
            <person name="Akbar H.A."/>
            <person name="Ali S.A."/>
            <person name="Anosike U.A."/>
            <person name="Aqrawi P.A."/>
            <person name="Arias F.A."/>
            <person name="Attaway T.A."/>
            <person name="Awwad R.A."/>
            <person name="Babu C.B."/>
            <person name="Bandaranaike D.B."/>
            <person name="Battles P.B."/>
            <person name="Bell A.B."/>
            <person name="Beltran B.B."/>
            <person name="Berhane-Mersha D.B."/>
            <person name="Bess C.B."/>
            <person name="Bickham C.B."/>
            <person name="Bolden T.B."/>
            <person name="Carter K.C."/>
            <person name="Chau D.C."/>
            <person name="Chavez A.C."/>
            <person name="Clerc-Blankenburg K.C."/>
            <person name="Coyle M.C."/>
            <person name="Dao M.D."/>
            <person name="Davila M.L.D."/>
            <person name="Davy-Carroll L.D."/>
            <person name="Denson S.D."/>
            <person name="Dinh H.D."/>
            <person name="Fernandez S.F."/>
            <person name="Fernando P.F."/>
            <person name="Forbes L.F."/>
            <person name="Francis C.F."/>
            <person name="Francisco L.F."/>
            <person name="Fu Q.F."/>
            <person name="Garcia-Iii R.G."/>
            <person name="Garrett T.G."/>
            <person name="Gross S.G."/>
            <person name="Gubbala S.G."/>
            <person name="Hirani K.H."/>
            <person name="Hogues M.H."/>
            <person name="Hollins B.H."/>
            <person name="Jackson L.J."/>
            <person name="Javaid M.J."/>
            <person name="Jhangiani S.J."/>
            <person name="Johnson A.J."/>
            <person name="Johnson B.J."/>
            <person name="Jones J.J."/>
            <person name="Joshi V.J."/>
            <person name="Kalu J.K."/>
            <person name="Khan N.K."/>
            <person name="Korchina V.K."/>
            <person name="Kovar C.K."/>
            <person name="Lago L.L."/>
            <person name="Lara F.L."/>
            <person name="Le T.-K.L."/>
            <person name="Lee S.L."/>
            <person name="Legall-Iii F.L."/>
            <person name="Lemon S.L."/>
            <person name="Liu J.L."/>
            <person name="Liu Y.-S.L."/>
            <person name="Liyanage D.L."/>
            <person name="Lopez J.L."/>
            <person name="Lorensuhewa L.L."/>
            <person name="Mata R.M."/>
            <person name="Mathew T.M."/>
            <person name="Mercado C.M."/>
            <person name="Mercado I.M."/>
            <person name="Morales K.M."/>
            <person name="Morgan M.M."/>
            <person name="Munidasa M.M."/>
            <person name="Ngo D.N."/>
            <person name="Nguyen L.N."/>
            <person name="Nguyen T.N."/>
            <person name="Nguyen N.N."/>
            <person name="Obregon M.O."/>
            <person name="Okwuonu G.O."/>
            <person name="Ongeri F.O."/>
            <person name="Onwere C.O."/>
            <person name="Osifeso I.O."/>
            <person name="Parra A.P."/>
            <person name="Patil S.P."/>
            <person name="Perez A.P."/>
            <person name="Perez Y.P."/>
            <person name="Pham C.P."/>
            <person name="Pu L.-L.P."/>
            <person name="Puazo M.P."/>
            <person name="Quiroz J.Q."/>
            <person name="Rouhana J.R."/>
            <person name="Ruiz M.R."/>
            <person name="Ruiz S.-J.R."/>
            <person name="Saada N.S."/>
            <person name="Santibanez J.S."/>
            <person name="Scheel M.S."/>
            <person name="Schneider B.S."/>
            <person name="Simmons D.S."/>
            <person name="Sisson I.S."/>
            <person name="Tang L.-Y.T."/>
            <person name="Thornton R.T."/>
            <person name="Tisius J.T."/>
            <person name="Toledanes G.T."/>
            <person name="Trejos Z.T."/>
            <person name="Usmani K.U."/>
            <person name="Varghese R.V."/>
            <person name="Vattathil S.V."/>
            <person name="Vee V.V."/>
            <person name="Walker D.W."/>
            <person name="Weissenberger G.W."/>
            <person name="White C.W."/>
            <person name="Williams A.W."/>
            <person name="Woodworth J.W."/>
            <person name="Wright R.W."/>
            <person name="Zhu Y.Z."/>
            <person name="Han Y.H."/>
            <person name="Newsham I.N."/>
            <person name="Nazareth L.N."/>
            <person name="Worley K.W."/>
            <person name="Muzny D.M."/>
            <person name="Rogers J.R."/>
            <person name="Gibbs R.G."/>
        </authorList>
    </citation>
    <scope>NUCLEOTIDE SEQUENCE [LARGE SCALE GENOMIC DNA]</scope>
</reference>
<dbReference type="CDD" id="cd19177">
    <property type="entry name" value="SET_SETD4"/>
    <property type="match status" value="1"/>
</dbReference>
<evidence type="ECO:0000313" key="3">
    <source>
        <dbReference type="Proteomes" id="UP000028761"/>
    </source>
</evidence>
<dbReference type="FunFam" id="3.90.1410.10:FF:000002">
    <property type="entry name" value="SET domain-containing protein 4 isoform X1"/>
    <property type="match status" value="1"/>
</dbReference>
<feature type="domain" description="SET" evidence="1">
    <location>
        <begin position="67"/>
        <end position="297"/>
    </location>
</feature>
<dbReference type="InterPro" id="IPR015353">
    <property type="entry name" value="Rubisco_LSMT_subst-bd"/>
</dbReference>
<dbReference type="PANTHER" id="PTHR13271:SF151">
    <property type="entry name" value="SET DOMAIN-CONTAINING PROTEIN 4"/>
    <property type="match status" value="1"/>
</dbReference>
<evidence type="ECO:0000259" key="1">
    <source>
        <dbReference type="PROSITE" id="PS50280"/>
    </source>
</evidence>
<organism evidence="2 3">
    <name type="scientific">Papio anubis</name>
    <name type="common">Olive baboon</name>
    <dbReference type="NCBI Taxonomy" id="9555"/>
    <lineage>
        <taxon>Eukaryota</taxon>
        <taxon>Metazoa</taxon>
        <taxon>Chordata</taxon>
        <taxon>Craniata</taxon>
        <taxon>Vertebrata</taxon>
        <taxon>Euteleostomi</taxon>
        <taxon>Mammalia</taxon>
        <taxon>Eutheria</taxon>
        <taxon>Euarchontoglires</taxon>
        <taxon>Primates</taxon>
        <taxon>Haplorrhini</taxon>
        <taxon>Catarrhini</taxon>
        <taxon>Cercopithecidae</taxon>
        <taxon>Cercopithecinae</taxon>
        <taxon>Papio</taxon>
    </lineage>
</organism>
<dbReference type="Proteomes" id="UP000028761">
    <property type="component" value="Chromosome 4"/>
</dbReference>